<sequence>MNTYAFGRPQIERGADDRAGEGVYKMSRRGVQELLTAEISGLCCFLYLSGRSLHV</sequence>
<gene>
    <name evidence="1" type="ORF">PhaeoP13_03057</name>
</gene>
<name>A0AAN1GTY9_9RHOB</name>
<dbReference type="EMBL" id="CP010767">
    <property type="protein sequence ID" value="ATG44949.1"/>
    <property type="molecule type" value="Genomic_DNA"/>
</dbReference>
<dbReference type="Proteomes" id="UP000218606">
    <property type="component" value="Chromosome"/>
</dbReference>
<reference evidence="1 2" key="1">
    <citation type="journal article" date="2017" name="Front. Microbiol.">
        <title>Phaeobacter piscinae sp. nov., a species of the Roseobacter group and potential aquaculture probiont.</title>
        <authorList>
            <person name="Sonnenschein E.C."/>
            <person name="Phippen C.B.W."/>
            <person name="Nielsen K.F."/>
            <person name="Mateiu R.V."/>
            <person name="Melchiorsen J."/>
            <person name="Gram L."/>
            <person name="Overmann J."/>
            <person name="Freese H.M."/>
        </authorList>
    </citation>
    <scope>NUCLEOTIDE SEQUENCE [LARGE SCALE GENOMIC DNA]</scope>
    <source>
        <strain evidence="1 2">P13</strain>
    </source>
</reference>
<evidence type="ECO:0000313" key="2">
    <source>
        <dbReference type="Proteomes" id="UP000218606"/>
    </source>
</evidence>
<dbReference type="AlphaFoldDB" id="A0AAN1GTY9"/>
<organism evidence="1 2">
    <name type="scientific">Phaeobacter piscinae</name>
    <dbReference type="NCBI Taxonomy" id="1580596"/>
    <lineage>
        <taxon>Bacteria</taxon>
        <taxon>Pseudomonadati</taxon>
        <taxon>Pseudomonadota</taxon>
        <taxon>Alphaproteobacteria</taxon>
        <taxon>Rhodobacterales</taxon>
        <taxon>Roseobacteraceae</taxon>
        <taxon>Phaeobacter</taxon>
    </lineage>
</organism>
<accession>A0AAN1GTY9</accession>
<proteinExistence type="predicted"/>
<evidence type="ECO:0000313" key="1">
    <source>
        <dbReference type="EMBL" id="ATG44949.1"/>
    </source>
</evidence>
<protein>
    <submittedName>
        <fullName evidence="1">Uncharacterized protein</fullName>
    </submittedName>
</protein>